<dbReference type="InterPro" id="IPR029024">
    <property type="entry name" value="TerB-like"/>
</dbReference>
<proteinExistence type="predicted"/>
<gene>
    <name evidence="1" type="ORF">EAH89_01435</name>
</gene>
<dbReference type="AlphaFoldDB" id="A0A502GI48"/>
<accession>A0A502GI48</accession>
<name>A0A502GI48_9PROT</name>
<evidence type="ECO:0000313" key="1">
    <source>
        <dbReference type="EMBL" id="TPG61248.1"/>
    </source>
</evidence>
<dbReference type="Proteomes" id="UP000317078">
    <property type="component" value="Unassembled WGS sequence"/>
</dbReference>
<dbReference type="EMBL" id="RCZP01000001">
    <property type="protein sequence ID" value="TPG61248.1"/>
    <property type="molecule type" value="Genomic_DNA"/>
</dbReference>
<evidence type="ECO:0008006" key="3">
    <source>
        <dbReference type="Google" id="ProtNLM"/>
    </source>
</evidence>
<organism evidence="1 2">
    <name type="scientific">Muricoccus nepalensis</name>
    <dbReference type="NCBI Taxonomy" id="1854500"/>
    <lineage>
        <taxon>Bacteria</taxon>
        <taxon>Pseudomonadati</taxon>
        <taxon>Pseudomonadota</taxon>
        <taxon>Alphaproteobacteria</taxon>
        <taxon>Acetobacterales</taxon>
        <taxon>Roseomonadaceae</taxon>
        <taxon>Muricoccus</taxon>
    </lineage>
</organism>
<protein>
    <recommendedName>
        <fullName evidence="3">TerB family tellurite resistance protein</fullName>
    </recommendedName>
</protein>
<comment type="caution">
    <text evidence="1">The sequence shown here is derived from an EMBL/GenBank/DDBJ whole genome shotgun (WGS) entry which is preliminary data.</text>
</comment>
<dbReference type="RefSeq" id="WP_140880978.1">
    <property type="nucleotide sequence ID" value="NZ_RCZP01000001.1"/>
</dbReference>
<dbReference type="SUPFAM" id="SSF158682">
    <property type="entry name" value="TerB-like"/>
    <property type="match status" value="1"/>
</dbReference>
<reference evidence="1 2" key="1">
    <citation type="journal article" date="2019" name="Environ. Microbiol.">
        <title>Species interactions and distinct microbial communities in high Arctic permafrost affected cryosols are associated with the CH4 and CO2 gas fluxes.</title>
        <authorList>
            <person name="Altshuler I."/>
            <person name="Hamel J."/>
            <person name="Turney S."/>
            <person name="Magnuson E."/>
            <person name="Levesque R."/>
            <person name="Greer C."/>
            <person name="Whyte L.G."/>
        </authorList>
    </citation>
    <scope>NUCLEOTIDE SEQUENCE [LARGE SCALE GENOMIC DNA]</scope>
    <source>
        <strain evidence="1 2">S9.3B</strain>
    </source>
</reference>
<evidence type="ECO:0000313" key="2">
    <source>
        <dbReference type="Proteomes" id="UP000317078"/>
    </source>
</evidence>
<keyword evidence="2" id="KW-1185">Reference proteome</keyword>
<dbReference type="OrthoDB" id="7275269at2"/>
<sequence>MSHDFLDDRRKALEEAFFARENAELIRRLHAPEGQKELSGAAGLQDPKMMERLEAHGIGTNALAALSLAPLVLVAWADGSPDEEERRAVLAAADGAGIPAGTAAHALLDHWLAQHPPQDLLALWTDYVHALAPEARAALHKDVMARAHQVAEASGGFLGLMSKTSTNEKAMLKRLEDAFAA</sequence>